<protein>
    <submittedName>
        <fullName evidence="5">Transcriptional regulator</fullName>
    </submittedName>
</protein>
<dbReference type="Pfam" id="PF00392">
    <property type="entry name" value="GntR"/>
    <property type="match status" value="1"/>
</dbReference>
<dbReference type="Gene3D" id="3.40.1410.10">
    <property type="entry name" value="Chorismate lyase-like"/>
    <property type="match status" value="1"/>
</dbReference>
<keyword evidence="2" id="KW-0238">DNA-binding</keyword>
<dbReference type="OrthoDB" id="7363114at2"/>
<name>A0A179B1N3_9ACTO</name>
<keyword evidence="3" id="KW-0804">Transcription</keyword>
<dbReference type="InterPro" id="IPR028978">
    <property type="entry name" value="Chorismate_lyase_/UTRA_dom_sf"/>
</dbReference>
<dbReference type="SMART" id="SM00866">
    <property type="entry name" value="UTRA"/>
    <property type="match status" value="1"/>
</dbReference>
<dbReference type="InterPro" id="IPR000524">
    <property type="entry name" value="Tscrpt_reg_HTH_GntR"/>
</dbReference>
<reference evidence="5 6" key="1">
    <citation type="submission" date="2016-04" db="EMBL/GenBank/DDBJ databases">
        <title>Peptidophaga gingivicola gen. nov., sp. nov., isolated from human subgingival plaque.</title>
        <authorList>
            <person name="Beall C.J."/>
            <person name="Mokrzan E.M."/>
            <person name="Griffen A.L."/>
            <person name="Leys E.J."/>
        </authorList>
    </citation>
    <scope>NUCLEOTIDE SEQUENCE [LARGE SCALE GENOMIC DNA]</scope>
    <source>
        <strain evidence="5 6">BA112</strain>
    </source>
</reference>
<dbReference type="GO" id="GO:0003700">
    <property type="term" value="F:DNA-binding transcription factor activity"/>
    <property type="evidence" value="ECO:0007669"/>
    <property type="project" value="InterPro"/>
</dbReference>
<dbReference type="InterPro" id="IPR036390">
    <property type="entry name" value="WH_DNA-bd_sf"/>
</dbReference>
<dbReference type="Gene3D" id="1.10.10.10">
    <property type="entry name" value="Winged helix-like DNA-binding domain superfamily/Winged helix DNA-binding domain"/>
    <property type="match status" value="1"/>
</dbReference>
<dbReference type="GO" id="GO:0045892">
    <property type="term" value="P:negative regulation of DNA-templated transcription"/>
    <property type="evidence" value="ECO:0007669"/>
    <property type="project" value="TreeGrafter"/>
</dbReference>
<evidence type="ECO:0000256" key="1">
    <source>
        <dbReference type="ARBA" id="ARBA00023015"/>
    </source>
</evidence>
<dbReference type="InterPro" id="IPR050679">
    <property type="entry name" value="Bact_HTH_transcr_reg"/>
</dbReference>
<evidence type="ECO:0000259" key="4">
    <source>
        <dbReference type="PROSITE" id="PS50949"/>
    </source>
</evidence>
<dbReference type="SMART" id="SM00345">
    <property type="entry name" value="HTH_GNTR"/>
    <property type="match status" value="1"/>
</dbReference>
<keyword evidence="1" id="KW-0805">Transcription regulation</keyword>
<accession>A0A179B1N3</accession>
<evidence type="ECO:0000256" key="3">
    <source>
        <dbReference type="ARBA" id="ARBA00023163"/>
    </source>
</evidence>
<gene>
    <name evidence="5" type="ORF">A4H34_08500</name>
</gene>
<dbReference type="PRINTS" id="PR00035">
    <property type="entry name" value="HTHGNTR"/>
</dbReference>
<dbReference type="EMBL" id="LVZK01000002">
    <property type="protein sequence ID" value="OAP85626.1"/>
    <property type="molecule type" value="Genomic_DNA"/>
</dbReference>
<dbReference type="AlphaFoldDB" id="A0A179B1N3"/>
<dbReference type="InterPro" id="IPR036388">
    <property type="entry name" value="WH-like_DNA-bd_sf"/>
</dbReference>
<organism evidence="5 6">
    <name type="scientific">Peptidiphaga gingivicola</name>
    <dbReference type="NCBI Taxonomy" id="2741497"/>
    <lineage>
        <taxon>Bacteria</taxon>
        <taxon>Bacillati</taxon>
        <taxon>Actinomycetota</taxon>
        <taxon>Actinomycetes</taxon>
        <taxon>Actinomycetales</taxon>
        <taxon>Actinomycetaceae</taxon>
        <taxon>Peptidiphaga</taxon>
    </lineage>
</organism>
<dbReference type="GO" id="GO:0003677">
    <property type="term" value="F:DNA binding"/>
    <property type="evidence" value="ECO:0007669"/>
    <property type="project" value="UniProtKB-KW"/>
</dbReference>
<dbReference type="InterPro" id="IPR011663">
    <property type="entry name" value="UTRA"/>
</dbReference>
<dbReference type="Proteomes" id="UP000078368">
    <property type="component" value="Unassembled WGS sequence"/>
</dbReference>
<feature type="domain" description="HTH gntR-type" evidence="4">
    <location>
        <begin position="3"/>
        <end position="71"/>
    </location>
</feature>
<comment type="caution">
    <text evidence="5">The sequence shown here is derived from an EMBL/GenBank/DDBJ whole genome shotgun (WGS) entry which is preliminary data.</text>
</comment>
<keyword evidence="6" id="KW-1185">Reference proteome</keyword>
<dbReference type="Pfam" id="PF07702">
    <property type="entry name" value="UTRA"/>
    <property type="match status" value="1"/>
</dbReference>
<dbReference type="STRING" id="1823756.A4H34_08500"/>
<dbReference type="CDD" id="cd07377">
    <property type="entry name" value="WHTH_GntR"/>
    <property type="match status" value="1"/>
</dbReference>
<evidence type="ECO:0000256" key="2">
    <source>
        <dbReference type="ARBA" id="ARBA00023125"/>
    </source>
</evidence>
<dbReference type="PANTHER" id="PTHR44846:SF12">
    <property type="entry name" value="HTH-TYPE TRANSCRIPTIONAL REGULATOR TRER"/>
    <property type="match status" value="1"/>
</dbReference>
<evidence type="ECO:0000313" key="6">
    <source>
        <dbReference type="Proteomes" id="UP000078368"/>
    </source>
</evidence>
<dbReference type="SUPFAM" id="SSF46785">
    <property type="entry name" value="Winged helix' DNA-binding domain"/>
    <property type="match status" value="1"/>
</dbReference>
<dbReference type="PROSITE" id="PS50949">
    <property type="entry name" value="HTH_GNTR"/>
    <property type="match status" value="1"/>
</dbReference>
<sequence>MADPKYNVIFQILRHRIEQGEYKFLSLLPSENALALEFSCTRNTVRKALALLAGQGHILTMQGRGVQVIYRRRPVPSRPPSTFLLGGIESLKEAADRNGFSLSTRMLSLEESYVDRELAKRSGMAVGEVVLRLRRLRLLNDVPLILDENVFLKSIVPSLNKTIVESSIYAHLEHELGVTVGSATRTVTVEPATEDDVELLHLGGLGCIVAVTSSTFDTNGLLFEYTVSRHSPIGFEFNTTARRLPASI</sequence>
<dbReference type="SUPFAM" id="SSF64288">
    <property type="entry name" value="Chorismate lyase-like"/>
    <property type="match status" value="1"/>
</dbReference>
<dbReference type="RefSeq" id="WP_009200051.1">
    <property type="nucleotide sequence ID" value="NZ_LVZK01000002.1"/>
</dbReference>
<dbReference type="PANTHER" id="PTHR44846">
    <property type="entry name" value="MANNOSYL-D-GLYCERATE TRANSPORT/METABOLISM SYSTEM REPRESSOR MNGR-RELATED"/>
    <property type="match status" value="1"/>
</dbReference>
<evidence type="ECO:0000313" key="5">
    <source>
        <dbReference type="EMBL" id="OAP85626.1"/>
    </source>
</evidence>
<proteinExistence type="predicted"/>